<dbReference type="Pfam" id="PF01168">
    <property type="entry name" value="Ala_racemase_N"/>
    <property type="match status" value="1"/>
</dbReference>
<evidence type="ECO:0000256" key="1">
    <source>
        <dbReference type="ARBA" id="ARBA00001933"/>
    </source>
</evidence>
<dbReference type="HAMAP" id="MF_01201">
    <property type="entry name" value="Ala_racemase"/>
    <property type="match status" value="1"/>
</dbReference>
<dbReference type="PANTHER" id="PTHR30511:SF0">
    <property type="entry name" value="ALANINE RACEMASE, CATABOLIC-RELATED"/>
    <property type="match status" value="1"/>
</dbReference>
<dbReference type="Gene3D" id="3.20.20.10">
    <property type="entry name" value="Alanine racemase"/>
    <property type="match status" value="1"/>
</dbReference>
<dbReference type="Proteomes" id="UP001595752">
    <property type="component" value="Unassembled WGS sequence"/>
</dbReference>
<proteinExistence type="inferred from homology"/>
<organism evidence="6 7">
    <name type="scientific">Bacillus songklensis</name>
    <dbReference type="NCBI Taxonomy" id="1069116"/>
    <lineage>
        <taxon>Bacteria</taxon>
        <taxon>Bacillati</taxon>
        <taxon>Bacillota</taxon>
        <taxon>Bacilli</taxon>
        <taxon>Bacillales</taxon>
        <taxon>Bacillaceae</taxon>
        <taxon>Bacillus</taxon>
    </lineage>
</organism>
<comment type="function">
    <text evidence="4">Catalyzes the interconversion of L-alanine and D-alanine. May also act on other amino acids.</text>
</comment>
<dbReference type="GO" id="GO:0008784">
    <property type="term" value="F:alanine racemase activity"/>
    <property type="evidence" value="ECO:0007669"/>
    <property type="project" value="UniProtKB-EC"/>
</dbReference>
<evidence type="ECO:0000256" key="4">
    <source>
        <dbReference type="HAMAP-Rule" id="MF_01201"/>
    </source>
</evidence>
<dbReference type="InterPro" id="IPR001608">
    <property type="entry name" value="Ala_racemase_N"/>
</dbReference>
<feature type="active site" description="Proton acceptor; specific for D-alanine" evidence="4">
    <location>
        <position position="40"/>
    </location>
</feature>
<comment type="similarity">
    <text evidence="4">Belongs to the alanine racemase family.</text>
</comment>
<comment type="catalytic activity">
    <reaction evidence="4">
        <text>L-alanine = D-alanine</text>
        <dbReference type="Rhea" id="RHEA:20249"/>
        <dbReference type="ChEBI" id="CHEBI:57416"/>
        <dbReference type="ChEBI" id="CHEBI:57972"/>
        <dbReference type="EC" id="5.1.1.1"/>
    </reaction>
</comment>
<keyword evidence="7" id="KW-1185">Reference proteome</keyword>
<evidence type="ECO:0000259" key="5">
    <source>
        <dbReference type="SMART" id="SM01005"/>
    </source>
</evidence>
<feature type="modified residue" description="N6-(pyridoxal phosphate)lysine" evidence="4">
    <location>
        <position position="40"/>
    </location>
</feature>
<dbReference type="InterPro" id="IPR011079">
    <property type="entry name" value="Ala_racemase_C"/>
</dbReference>
<comment type="cofactor">
    <cofactor evidence="1 4">
        <name>pyridoxal 5'-phosphate</name>
        <dbReference type="ChEBI" id="CHEBI:597326"/>
    </cofactor>
</comment>
<sequence>MIHQSYRDTWAEVSLEAVKHNVQQFRNYVKDSTKLMAVVKADGYGHGAVEIARTAVESGADYLAVALLDEALELRKAGISHPILVLGYTPVRSVKKAITENIALTVFSQDVLNEIIHQTTHMRKVASIHLKIDSGMSRIGVTSNEEALVLAQKAINSPFLYLEGIFTHFANADSEDPSYTRKQFATFMSVVEYIEENNIHIPIRHCCNSAATMNFPDMHLDMVRVGIALYGLYPDASLKGHAIQLQQAMSLKTKIAALKTVPASQPISYGCTFAPSQDSIIATLPIGYADGISRLLSNRAKVLTRSETAPVTGRVCMDQMMIDVTHIPNSTAGDEVVIFGYNKTSFQSVDDIASLMGTINYEVVCLIGRRVPRVYIKEQLSKLPLPQKEQFIL</sequence>
<protein>
    <recommendedName>
        <fullName evidence="4">Alanine racemase</fullName>
        <ecNumber evidence="4">5.1.1.1</ecNumber>
    </recommendedName>
</protein>
<comment type="pathway">
    <text evidence="4">Amino-acid biosynthesis; D-alanine biosynthesis; D-alanine from L-alanine: step 1/1.</text>
</comment>
<dbReference type="InterPro" id="IPR000821">
    <property type="entry name" value="Ala_racemase"/>
</dbReference>
<dbReference type="EC" id="5.1.1.1" evidence="4"/>
<dbReference type="EMBL" id="JBHRZT010000073">
    <property type="protein sequence ID" value="MFC3886356.1"/>
    <property type="molecule type" value="Genomic_DNA"/>
</dbReference>
<accession>A0ABV8BAT5</accession>
<evidence type="ECO:0000256" key="2">
    <source>
        <dbReference type="ARBA" id="ARBA00022898"/>
    </source>
</evidence>
<feature type="binding site" evidence="4">
    <location>
        <position position="138"/>
    </location>
    <ligand>
        <name>substrate</name>
    </ligand>
</feature>
<dbReference type="SMART" id="SM01005">
    <property type="entry name" value="Ala_racemase_C"/>
    <property type="match status" value="1"/>
</dbReference>
<keyword evidence="2 4" id="KW-0663">Pyridoxal phosphate</keyword>
<keyword evidence="3 4" id="KW-0413">Isomerase</keyword>
<dbReference type="InterPro" id="IPR029066">
    <property type="entry name" value="PLP-binding_barrel"/>
</dbReference>
<comment type="caution">
    <text evidence="6">The sequence shown here is derived from an EMBL/GenBank/DDBJ whole genome shotgun (WGS) entry which is preliminary data.</text>
</comment>
<gene>
    <name evidence="6" type="primary">alr</name>
    <name evidence="6" type="ORF">ACFOU2_23855</name>
</gene>
<feature type="binding site" evidence="4">
    <location>
        <position position="317"/>
    </location>
    <ligand>
        <name>substrate</name>
    </ligand>
</feature>
<dbReference type="PANTHER" id="PTHR30511">
    <property type="entry name" value="ALANINE RACEMASE"/>
    <property type="match status" value="1"/>
</dbReference>
<evidence type="ECO:0000313" key="7">
    <source>
        <dbReference type="Proteomes" id="UP001595752"/>
    </source>
</evidence>
<dbReference type="PRINTS" id="PR00992">
    <property type="entry name" value="ALARACEMASE"/>
</dbReference>
<name>A0ABV8BAT5_9BACI</name>
<dbReference type="Gene3D" id="2.40.37.10">
    <property type="entry name" value="Lyase, Ornithine Decarboxylase, Chain A, domain 1"/>
    <property type="match status" value="1"/>
</dbReference>
<dbReference type="InterPro" id="IPR020622">
    <property type="entry name" value="Ala_racemase_pyridoxalP-BS"/>
</dbReference>
<feature type="active site" description="Proton acceptor; specific for L-alanine" evidence="4">
    <location>
        <position position="269"/>
    </location>
</feature>
<dbReference type="InterPro" id="IPR009006">
    <property type="entry name" value="Ala_racemase/Decarboxylase_C"/>
</dbReference>
<reference evidence="7" key="1">
    <citation type="journal article" date="2019" name="Int. J. Syst. Evol. Microbiol.">
        <title>The Global Catalogue of Microorganisms (GCM) 10K type strain sequencing project: providing services to taxonomists for standard genome sequencing and annotation.</title>
        <authorList>
            <consortium name="The Broad Institute Genomics Platform"/>
            <consortium name="The Broad Institute Genome Sequencing Center for Infectious Disease"/>
            <person name="Wu L."/>
            <person name="Ma J."/>
        </authorList>
    </citation>
    <scope>NUCLEOTIDE SEQUENCE [LARGE SCALE GENOMIC DNA]</scope>
    <source>
        <strain evidence="7">CCUG 61889</strain>
    </source>
</reference>
<feature type="domain" description="Alanine racemase C-terminal" evidence="5">
    <location>
        <begin position="248"/>
        <end position="376"/>
    </location>
</feature>
<dbReference type="Pfam" id="PF00842">
    <property type="entry name" value="Ala_racemase_C"/>
    <property type="match status" value="1"/>
</dbReference>
<dbReference type="CDD" id="cd00430">
    <property type="entry name" value="PLPDE_III_AR"/>
    <property type="match status" value="1"/>
</dbReference>
<dbReference type="PROSITE" id="PS00395">
    <property type="entry name" value="ALANINE_RACEMASE"/>
    <property type="match status" value="1"/>
</dbReference>
<dbReference type="NCBIfam" id="TIGR00492">
    <property type="entry name" value="alr"/>
    <property type="match status" value="1"/>
</dbReference>
<dbReference type="RefSeq" id="WP_377918782.1">
    <property type="nucleotide sequence ID" value="NZ_JBHRZT010000073.1"/>
</dbReference>
<dbReference type="SUPFAM" id="SSF51419">
    <property type="entry name" value="PLP-binding barrel"/>
    <property type="match status" value="1"/>
</dbReference>
<dbReference type="SUPFAM" id="SSF50621">
    <property type="entry name" value="Alanine racemase C-terminal domain-like"/>
    <property type="match status" value="1"/>
</dbReference>
<evidence type="ECO:0000256" key="3">
    <source>
        <dbReference type="ARBA" id="ARBA00023235"/>
    </source>
</evidence>
<evidence type="ECO:0000313" key="6">
    <source>
        <dbReference type="EMBL" id="MFC3886356.1"/>
    </source>
</evidence>